<dbReference type="GO" id="GO:0071555">
    <property type="term" value="P:cell wall organization"/>
    <property type="evidence" value="ECO:0007669"/>
    <property type="project" value="UniProtKB-UniRule"/>
</dbReference>
<keyword evidence="6" id="KW-0472">Membrane</keyword>
<organism evidence="8 9">
    <name type="scientific">Riccia fluitans</name>
    <dbReference type="NCBI Taxonomy" id="41844"/>
    <lineage>
        <taxon>Eukaryota</taxon>
        <taxon>Viridiplantae</taxon>
        <taxon>Streptophyta</taxon>
        <taxon>Embryophyta</taxon>
        <taxon>Marchantiophyta</taxon>
        <taxon>Marchantiopsida</taxon>
        <taxon>Marchantiidae</taxon>
        <taxon>Marchantiales</taxon>
        <taxon>Ricciaceae</taxon>
        <taxon>Riccia</taxon>
    </lineage>
</organism>
<comment type="function">
    <text evidence="6">May be involved in cell wall biosynthesis.</text>
</comment>
<feature type="compositionally biased region" description="Polar residues" evidence="7">
    <location>
        <begin position="11"/>
        <end position="24"/>
    </location>
</feature>
<evidence type="ECO:0000256" key="2">
    <source>
        <dbReference type="ARBA" id="ARBA00022676"/>
    </source>
</evidence>
<evidence type="ECO:0000256" key="4">
    <source>
        <dbReference type="ARBA" id="ARBA00023180"/>
    </source>
</evidence>
<evidence type="ECO:0000256" key="3">
    <source>
        <dbReference type="ARBA" id="ARBA00022679"/>
    </source>
</evidence>
<keyword evidence="6" id="KW-1133">Transmembrane helix</keyword>
<comment type="caution">
    <text evidence="8">The sequence shown here is derived from an EMBL/GenBank/DDBJ whole genome shotgun (WGS) entry which is preliminary data.</text>
</comment>
<evidence type="ECO:0000256" key="5">
    <source>
        <dbReference type="ARBA" id="ARBA00023316"/>
    </source>
</evidence>
<dbReference type="Proteomes" id="UP001605036">
    <property type="component" value="Unassembled WGS sequence"/>
</dbReference>
<name>A0ABD1Z7N3_9MARC</name>
<accession>A0ABD1Z7N3</accession>
<keyword evidence="4" id="KW-0325">Glycoprotein</keyword>
<keyword evidence="2 6" id="KW-0328">Glycosyltransferase</keyword>
<keyword evidence="6" id="KW-0812">Transmembrane</keyword>
<evidence type="ECO:0000256" key="1">
    <source>
        <dbReference type="ARBA" id="ARBA00010481"/>
    </source>
</evidence>
<proteinExistence type="inferred from homology"/>
<protein>
    <recommendedName>
        <fullName evidence="6">Fucosyltransferase</fullName>
        <ecNumber evidence="6">2.4.1.-</ecNumber>
    </recommendedName>
</protein>
<comment type="subcellular location">
    <subcellularLocation>
        <location evidence="6">Golgi apparatus</location>
        <location evidence="6">Golgi stack membrane</location>
        <topology evidence="6">Single-pass type II membrane protein</topology>
    </subcellularLocation>
</comment>
<dbReference type="PANTHER" id="PTHR31889:SF86">
    <property type="entry name" value="FUCOSYLTRANSFERASE"/>
    <property type="match status" value="1"/>
</dbReference>
<evidence type="ECO:0000313" key="8">
    <source>
        <dbReference type="EMBL" id="KAL2643797.1"/>
    </source>
</evidence>
<evidence type="ECO:0000256" key="7">
    <source>
        <dbReference type="SAM" id="MobiDB-lite"/>
    </source>
</evidence>
<keyword evidence="5 6" id="KW-0961">Cell wall biogenesis/degradation</keyword>
<dbReference type="EC" id="2.4.1.-" evidence="6"/>
<keyword evidence="9" id="KW-1185">Reference proteome</keyword>
<keyword evidence="3 6" id="KW-0808">Transferase</keyword>
<keyword evidence="6" id="KW-0333">Golgi apparatus</keyword>
<dbReference type="EMBL" id="JBHFFA010000002">
    <property type="protein sequence ID" value="KAL2643797.1"/>
    <property type="molecule type" value="Genomic_DNA"/>
</dbReference>
<dbReference type="GO" id="GO:0016757">
    <property type="term" value="F:glycosyltransferase activity"/>
    <property type="evidence" value="ECO:0007669"/>
    <property type="project" value="UniProtKB-KW"/>
</dbReference>
<dbReference type="GO" id="GO:0032580">
    <property type="term" value="C:Golgi cisterna membrane"/>
    <property type="evidence" value="ECO:0007669"/>
    <property type="project" value="UniProtKB-SubCell"/>
</dbReference>
<dbReference type="InterPro" id="IPR004938">
    <property type="entry name" value="XG_FTase"/>
</dbReference>
<dbReference type="PANTHER" id="PTHR31889">
    <property type="entry name" value="FUCOSYLTRANSFERASE 2-RELATED"/>
    <property type="match status" value="1"/>
</dbReference>
<comment type="similarity">
    <text evidence="1 6">Belongs to the glycosyltransferase 37 family.</text>
</comment>
<evidence type="ECO:0000313" key="9">
    <source>
        <dbReference type="Proteomes" id="UP001605036"/>
    </source>
</evidence>
<sequence>MAAGKSRGHSGVQNGNNQHQSSRGSTATWICGEMTQIKRLSTAVLAVAVLLVFGVYAWSLVVEQEFATSIGVSTPPLESALKLPYDVPPAARELIEKIKDATRIAMASGSADTEDISEEELKAWHRRNPCRSRKGLIEMYDRRRYARKVPPNPVWEEVLQEYTKLHRTCTRKVGNFTEYFLSKNESTGCRFAVTDVTPLSGLGNKILVTISSIMYAILTQRVILVSTKNLIPSYTCEPFPGSTWTLDADQFPLPAVNFSASDPWKEDKEYLKLIDQIGIDMSRGKNLTTSFSPPGSPASIAYSVTAVGRWGWQPVARFYCRSQQEFFSRVPWVYFTGCIYTLPKLFVAPIFRPTLEALFPYRLASTWILRSLMLPSDAVWDRVRRIDRTYLQDADRRVGIQVRFKDGEEMYRRMNDLVNERITDCVVRNNILPNVSQVSWGTNSDQQQEHVEYNDPTTSTKVVKVFIASLFSGLMDHLSKMYVQSPTVSGENVGFVQISQGQSQHWSRGEDMQAFTEIILLSFSDQLLVTPVSTFGGLAEAYGGLTPWYIEYREKYHGPSCQRAQTVDVCNQFTFKKYSCPREPDIHDKLFSEVVPYIKNCLGIDHPKGIQLISDFVS</sequence>
<feature type="transmembrane region" description="Helical" evidence="6">
    <location>
        <begin position="43"/>
        <end position="61"/>
    </location>
</feature>
<dbReference type="AlphaFoldDB" id="A0ABD1Z7N3"/>
<evidence type="ECO:0000256" key="6">
    <source>
        <dbReference type="RuleBase" id="RU367004"/>
    </source>
</evidence>
<dbReference type="Pfam" id="PF03254">
    <property type="entry name" value="XG_FTase"/>
    <property type="match status" value="1"/>
</dbReference>
<gene>
    <name evidence="8" type="ORF">R1flu_011384</name>
</gene>
<reference evidence="8 9" key="1">
    <citation type="submission" date="2024-09" db="EMBL/GenBank/DDBJ databases">
        <title>Chromosome-scale assembly of Riccia fluitans.</title>
        <authorList>
            <person name="Paukszto L."/>
            <person name="Sawicki J."/>
            <person name="Karawczyk K."/>
            <person name="Piernik-Szablinska J."/>
            <person name="Szczecinska M."/>
            <person name="Mazdziarz M."/>
        </authorList>
    </citation>
    <scope>NUCLEOTIDE SEQUENCE [LARGE SCALE GENOMIC DNA]</scope>
    <source>
        <strain evidence="8">Rf_01</strain>
        <tissue evidence="8">Aerial parts of the thallus</tissue>
    </source>
</reference>
<feature type="region of interest" description="Disordered" evidence="7">
    <location>
        <begin position="1"/>
        <end position="24"/>
    </location>
</feature>